<keyword evidence="2" id="KW-0472">Membrane</keyword>
<evidence type="ECO:0000313" key="5">
    <source>
        <dbReference type="Proteomes" id="UP000565613"/>
    </source>
</evidence>
<evidence type="ECO:0000259" key="3">
    <source>
        <dbReference type="SMART" id="SM00849"/>
    </source>
</evidence>
<dbReference type="GO" id="GO:0016787">
    <property type="term" value="F:hydrolase activity"/>
    <property type="evidence" value="ECO:0007669"/>
    <property type="project" value="UniProtKB-KW"/>
</dbReference>
<feature type="transmembrane region" description="Helical" evidence="2">
    <location>
        <begin position="76"/>
        <end position="95"/>
    </location>
</feature>
<dbReference type="Pfam" id="PF00753">
    <property type="entry name" value="Lactamase_B"/>
    <property type="match status" value="1"/>
</dbReference>
<dbReference type="InterPro" id="IPR035681">
    <property type="entry name" value="ComA-like_MBL"/>
</dbReference>
<protein>
    <submittedName>
        <fullName evidence="4">MBL fold metallo-hydrolase</fullName>
    </submittedName>
</protein>
<feature type="compositionally biased region" description="Low complexity" evidence="1">
    <location>
        <begin position="107"/>
        <end position="118"/>
    </location>
</feature>
<dbReference type="EMBL" id="JABAGR010000006">
    <property type="protein sequence ID" value="NMF26223.1"/>
    <property type="molecule type" value="Genomic_DNA"/>
</dbReference>
<dbReference type="SMART" id="SM00849">
    <property type="entry name" value="Lactamase_B"/>
    <property type="match status" value="1"/>
</dbReference>
<dbReference type="AlphaFoldDB" id="A0A7X9TB42"/>
<evidence type="ECO:0000256" key="1">
    <source>
        <dbReference type="SAM" id="MobiDB-lite"/>
    </source>
</evidence>
<evidence type="ECO:0000313" key="4">
    <source>
        <dbReference type="EMBL" id="NMF26223.1"/>
    </source>
</evidence>
<feature type="region of interest" description="Disordered" evidence="1">
    <location>
        <begin position="404"/>
        <end position="462"/>
    </location>
</feature>
<dbReference type="InterPro" id="IPR036866">
    <property type="entry name" value="RibonucZ/Hydroxyglut_hydro"/>
</dbReference>
<evidence type="ECO:0000256" key="2">
    <source>
        <dbReference type="SAM" id="Phobius"/>
    </source>
</evidence>
<proteinExistence type="predicted"/>
<comment type="caution">
    <text evidence="4">The sequence shown here is derived from an EMBL/GenBank/DDBJ whole genome shotgun (WGS) entry which is preliminary data.</text>
</comment>
<feature type="region of interest" description="Disordered" evidence="1">
    <location>
        <begin position="106"/>
        <end position="165"/>
    </location>
</feature>
<dbReference type="Gene3D" id="3.60.15.10">
    <property type="entry name" value="Ribonuclease Z/Hydroxyacylglutathione hydrolase-like"/>
    <property type="match status" value="1"/>
</dbReference>
<reference evidence="4 5" key="1">
    <citation type="submission" date="2020-04" db="EMBL/GenBank/DDBJ databases">
        <authorList>
            <person name="Hitch T.C.A."/>
            <person name="Wylensek D."/>
            <person name="Clavel T."/>
        </authorList>
    </citation>
    <scope>NUCLEOTIDE SEQUENCE [LARGE SCALE GENOMIC DNA]</scope>
    <source>
        <strain evidence="4 5">105184</strain>
    </source>
</reference>
<keyword evidence="4" id="KW-0378">Hydrolase</keyword>
<organism evidence="4 5">
    <name type="scientific">Parafannyhessea umbonata</name>
    <dbReference type="NCBI Taxonomy" id="604330"/>
    <lineage>
        <taxon>Bacteria</taxon>
        <taxon>Bacillati</taxon>
        <taxon>Actinomycetota</taxon>
        <taxon>Coriobacteriia</taxon>
        <taxon>Coriobacteriales</taxon>
        <taxon>Atopobiaceae</taxon>
        <taxon>Parafannyhessea</taxon>
    </lineage>
</organism>
<dbReference type="PANTHER" id="PTHR30619">
    <property type="entry name" value="DNA INTERNALIZATION/COMPETENCE PROTEIN COMEC/REC2"/>
    <property type="match status" value="1"/>
</dbReference>
<keyword evidence="2" id="KW-1133">Transmembrane helix</keyword>
<dbReference type="InterPro" id="IPR052159">
    <property type="entry name" value="Competence_DNA_uptake"/>
</dbReference>
<feature type="compositionally biased region" description="Polar residues" evidence="1">
    <location>
        <begin position="411"/>
        <end position="434"/>
    </location>
</feature>
<dbReference type="Proteomes" id="UP000565613">
    <property type="component" value="Unassembled WGS sequence"/>
</dbReference>
<feature type="compositionally biased region" description="Polar residues" evidence="1">
    <location>
        <begin position="449"/>
        <end position="460"/>
    </location>
</feature>
<gene>
    <name evidence="4" type="ORF">HF885_07245</name>
</gene>
<dbReference type="PANTHER" id="PTHR30619:SF1">
    <property type="entry name" value="RECOMBINATION PROTEIN 2"/>
    <property type="match status" value="1"/>
</dbReference>
<sequence length="510" mass="52103">MSGRGSRGCLKGCLTAFLAVAAISVLISVVPVVGMVALCAGMWFLTRWAWRRVAGAHQDAPAVQGLLRISPGARRAMAALAYGILAVLLASASVLGTPTATSARVGASAKATAAGKASSKADARPGKRHAARREDSGQKSKPGRRTAEAAGTESGGSAGEKGDDDSGRRLVVRYLDVGQGDATVVEFPDGRTMVIDAGREGGQTVTSALAGDGRARIDWLVETHPDADHIGGLPDVIRANDVGTVWAPRCNHSTHAYTRFLEAVAAKNLRIDEAYAGRRIASGDGYAIDVLWPRQGASYDDSNDYSVVILVTYGQNTFLFTGDAPVEALEQCVAGHVDVLKASHHGSASGTDAALAQRLTPKAAVLSYGLGNSYGHPAQTVLDALAATGTTVYGTGAQGTVTVTSDGHDLSASTESQGTVQAQSTDAGAASSSLDEAGAGGGQAAPAQTEASQPQPSSPGAQEEVVYVAPSGTKCHSKGCRTLSRSKVVTAMPRSQAEAQGYTACKVCGG</sequence>
<feature type="transmembrane region" description="Helical" evidence="2">
    <location>
        <begin position="16"/>
        <end position="45"/>
    </location>
</feature>
<dbReference type="RefSeq" id="WP_170104272.1">
    <property type="nucleotide sequence ID" value="NZ_JABAGR010000006.1"/>
</dbReference>
<keyword evidence="2" id="KW-0812">Transmembrane</keyword>
<feature type="domain" description="Metallo-beta-lactamase" evidence="3">
    <location>
        <begin position="179"/>
        <end position="370"/>
    </location>
</feature>
<accession>A0A7X9TB42</accession>
<dbReference type="SUPFAM" id="SSF56281">
    <property type="entry name" value="Metallo-hydrolase/oxidoreductase"/>
    <property type="match status" value="1"/>
</dbReference>
<dbReference type="InterPro" id="IPR001279">
    <property type="entry name" value="Metallo-B-lactamas"/>
</dbReference>
<dbReference type="CDD" id="cd07731">
    <property type="entry name" value="ComA-like_MBL-fold"/>
    <property type="match status" value="1"/>
</dbReference>
<name>A0A7X9TB42_9ACTN</name>